<evidence type="ECO:0000256" key="9">
    <source>
        <dbReference type="SAM" id="MobiDB-lite"/>
    </source>
</evidence>
<keyword evidence="7" id="KW-0539">Nucleus</keyword>
<feature type="domain" description="WD repeat-containing protein 75 second beta-propeller" evidence="10">
    <location>
        <begin position="588"/>
        <end position="655"/>
    </location>
</feature>
<dbReference type="Pfam" id="PF23769">
    <property type="entry name" value="Beta-prop_WDR75_2nd"/>
    <property type="match status" value="2"/>
</dbReference>
<keyword evidence="4 8" id="KW-0853">WD repeat</keyword>
<evidence type="ECO:0000256" key="5">
    <source>
        <dbReference type="ARBA" id="ARBA00022737"/>
    </source>
</evidence>
<dbReference type="InterPro" id="IPR019775">
    <property type="entry name" value="WD40_repeat_CS"/>
</dbReference>
<feature type="compositionally biased region" description="Basic and acidic residues" evidence="9">
    <location>
        <begin position="793"/>
        <end position="807"/>
    </location>
</feature>
<keyword evidence="6" id="KW-0804">Transcription</keyword>
<dbReference type="PROSITE" id="PS00678">
    <property type="entry name" value="WD_REPEATS_1"/>
    <property type="match status" value="1"/>
</dbReference>
<evidence type="ECO:0000256" key="7">
    <source>
        <dbReference type="ARBA" id="ARBA00023242"/>
    </source>
</evidence>
<evidence type="ECO:0000256" key="6">
    <source>
        <dbReference type="ARBA" id="ARBA00023163"/>
    </source>
</evidence>
<dbReference type="GO" id="GO:0003723">
    <property type="term" value="F:RNA binding"/>
    <property type="evidence" value="ECO:0007669"/>
    <property type="project" value="InterPro"/>
</dbReference>
<dbReference type="InterPro" id="IPR057644">
    <property type="entry name" value="Beta-prop_WDR75_2nd"/>
</dbReference>
<dbReference type="PANTHER" id="PTHR44215">
    <property type="entry name" value="WD REPEAT-CONTAINING PROTEIN 75"/>
    <property type="match status" value="1"/>
</dbReference>
<dbReference type="OrthoDB" id="4096at2759"/>
<feature type="repeat" description="WD" evidence="8">
    <location>
        <begin position="50"/>
        <end position="92"/>
    </location>
</feature>
<sequence length="1143" mass="121304">MSSSSAPVPRSSGGLLTRIAYTSDSKFLLCCSGYVIKLFSTVTGAQVRTLVGHTAEVTAVVQHPTLELQAFSASVDGRILLWDLDEAKVLRVVCVGLPILAMALDAAQPEPTAIVLTGGGGSEAPPSDVPVYCQGLVHAGRVYSVGLGRKAIESQTDWAASYLARPAAARPPAEGDGAEAEDEGMAVVGPSATSSGGGGAAMSTSFGSAARPWPAAATFLFKARGATALAVGRCGGGSSVVGALCGKMLRLHDVAAGTLVDVNQRREMTCFALSPTEPLAASGDDCGRICLWRVDGGASGPLRASERHWHAQRLGALAFSADGAYLYSAGREGVLVSWQLDSAHRGFLPRLGAPLTALATTADGTGAAVLGADNTVRLIDLARNEVRLHVHGLLLASRMAADARTRSVVLHGGGAGGRLQWWAPQYDKQLGSLEVAPRNVSGSLPALGGATTDDAAARAANPPSAAGGAALVQVSLACLSADGMALASVESRSEAELRQHSALKLWRLSEGEWVLAARVPQPHQGRVTGLTFHPRLLLVASAATDAKFKLWEGLLSPPHADAKARVGAVVGAGTAGGGDASTILHGSEASSVRWACRSVGYYRQTAATAVAFSADGTLLAVAYAPDVVTLWDPLTNELLHSLCQPLASPTDELCYVGFPGEGGALLAHSSQRDESTLDMAPGWEARNLDKWFKEMANVPSHLLPPVTVLHEQMMKLTLLPPPHLQPASTGRISELRRLVRLQAQREGPEAVKALKETIALVVPLLQRKYPSEEEAEKARKKILQHVRKLERMRDAREAREAQEKGTMGEEGVVGEAQEEAPEEPHEAVEATPMAADQPMSEPTATAPEGSYEEDERFTAEGLPAEGWTSVTVDGYEDIDFGIVVRDFANRPPPTWHPGMGVAGMSNLSAEDQAFWKEHAYSEDDLAAFGEVLKKKINSPKGPKWGGEDEDEVLAILEGRAAEPPDILEFMNYLPYRRVKAAAAAAAAAAGKFVDDFDPFDPEANPYKGVVLEGSPDGADLQTEIDRAVRMLESTKLEVHPLRGFGLAPVLPGSPAYEFIMAGAPPRPPDWQENPTKAEWIEIAKTYRQRREAGESADDLRVLRAALRACGVRRASKVVDKDDDDEEERLIREDEERRARGGAC</sequence>
<evidence type="ECO:0000256" key="8">
    <source>
        <dbReference type="PROSITE-ProRule" id="PRU00221"/>
    </source>
</evidence>
<feature type="repeat" description="WD" evidence="8">
    <location>
        <begin position="520"/>
        <end position="552"/>
    </location>
</feature>
<dbReference type="PROSITE" id="PS50082">
    <property type="entry name" value="WD_REPEATS_2"/>
    <property type="match status" value="2"/>
</dbReference>
<dbReference type="SUPFAM" id="SSF50978">
    <property type="entry name" value="WD40 repeat-like"/>
    <property type="match status" value="1"/>
</dbReference>
<evidence type="ECO:0000259" key="10">
    <source>
        <dbReference type="Pfam" id="PF23769"/>
    </source>
</evidence>
<keyword evidence="3" id="KW-0698">rRNA processing</keyword>
<dbReference type="InterPro" id="IPR053826">
    <property type="entry name" value="WDR75"/>
</dbReference>
<dbReference type="Proteomes" id="UP000037460">
    <property type="component" value="Unassembled WGS sequence"/>
</dbReference>
<dbReference type="GO" id="GO:0006364">
    <property type="term" value="P:rRNA processing"/>
    <property type="evidence" value="ECO:0007669"/>
    <property type="project" value="UniProtKB-KW"/>
</dbReference>
<evidence type="ECO:0000256" key="2">
    <source>
        <dbReference type="ARBA" id="ARBA00022517"/>
    </source>
</evidence>
<evidence type="ECO:0000256" key="4">
    <source>
        <dbReference type="ARBA" id="ARBA00022574"/>
    </source>
</evidence>
<keyword evidence="2" id="KW-0690">Ribosome biogenesis</keyword>
<dbReference type="Gene3D" id="2.130.10.10">
    <property type="entry name" value="YVTN repeat-like/Quinoprotein amine dehydrogenase"/>
    <property type="match status" value="3"/>
</dbReference>
<gene>
    <name evidence="11" type="ORF">Ctob_001841</name>
</gene>
<comment type="caution">
    <text evidence="11">The sequence shown here is derived from an EMBL/GenBank/DDBJ whole genome shotgun (WGS) entry which is preliminary data.</text>
</comment>
<dbReference type="GO" id="GO:2000234">
    <property type="term" value="P:positive regulation of rRNA processing"/>
    <property type="evidence" value="ECO:0007669"/>
    <property type="project" value="TreeGrafter"/>
</dbReference>
<dbReference type="InterPro" id="IPR001680">
    <property type="entry name" value="WD40_rpt"/>
</dbReference>
<dbReference type="PANTHER" id="PTHR44215:SF1">
    <property type="entry name" value="WD REPEAT-CONTAINING PROTEIN 75"/>
    <property type="match status" value="1"/>
</dbReference>
<dbReference type="GO" id="GO:0032040">
    <property type="term" value="C:small-subunit processome"/>
    <property type="evidence" value="ECO:0007669"/>
    <property type="project" value="InterPro"/>
</dbReference>
<keyword evidence="12" id="KW-1185">Reference proteome</keyword>
<feature type="domain" description="WD repeat-containing protein 75 second beta-propeller" evidence="10">
    <location>
        <begin position="472"/>
        <end position="552"/>
    </location>
</feature>
<dbReference type="PROSITE" id="PS50294">
    <property type="entry name" value="WD_REPEATS_REGION"/>
    <property type="match status" value="1"/>
</dbReference>
<dbReference type="SMART" id="SM00320">
    <property type="entry name" value="WD40"/>
    <property type="match status" value="6"/>
</dbReference>
<keyword evidence="5" id="KW-0677">Repeat</keyword>
<dbReference type="GO" id="GO:0045943">
    <property type="term" value="P:positive regulation of transcription by RNA polymerase I"/>
    <property type="evidence" value="ECO:0007669"/>
    <property type="project" value="InterPro"/>
</dbReference>
<evidence type="ECO:0000313" key="12">
    <source>
        <dbReference type="Proteomes" id="UP000037460"/>
    </source>
</evidence>
<dbReference type="EMBL" id="JWZX01003323">
    <property type="protein sequence ID" value="KOO21915.1"/>
    <property type="molecule type" value="Genomic_DNA"/>
</dbReference>
<comment type="subcellular location">
    <subcellularLocation>
        <location evidence="1">Nucleus</location>
        <location evidence="1">Nucleolus</location>
    </subcellularLocation>
</comment>
<protein>
    <submittedName>
        <fullName evidence="11">Wd g-beta repeat-containing protein</fullName>
    </submittedName>
</protein>
<proteinExistence type="predicted"/>
<dbReference type="InterPro" id="IPR036322">
    <property type="entry name" value="WD40_repeat_dom_sf"/>
</dbReference>
<reference evidence="12" key="1">
    <citation type="journal article" date="2015" name="PLoS Genet.">
        <title>Genome Sequence and Transcriptome Analyses of Chrysochromulina tobin: Metabolic Tools for Enhanced Algal Fitness in the Prominent Order Prymnesiales (Haptophyceae).</title>
        <authorList>
            <person name="Hovde B.T."/>
            <person name="Deodato C.R."/>
            <person name="Hunsperger H.M."/>
            <person name="Ryken S.A."/>
            <person name="Yost W."/>
            <person name="Jha R.K."/>
            <person name="Patterson J."/>
            <person name="Monnat R.J. Jr."/>
            <person name="Barlow S.B."/>
            <person name="Starkenburg S.R."/>
            <person name="Cattolico R.A."/>
        </authorList>
    </citation>
    <scope>NUCLEOTIDE SEQUENCE</scope>
    <source>
        <strain evidence="12">CCMP291</strain>
    </source>
</reference>
<dbReference type="InterPro" id="IPR015943">
    <property type="entry name" value="WD40/YVTN_repeat-like_dom_sf"/>
</dbReference>
<evidence type="ECO:0000256" key="3">
    <source>
        <dbReference type="ARBA" id="ARBA00022552"/>
    </source>
</evidence>
<evidence type="ECO:0000313" key="11">
    <source>
        <dbReference type="EMBL" id="KOO21915.1"/>
    </source>
</evidence>
<dbReference type="AlphaFoldDB" id="A0A0M0J611"/>
<dbReference type="Pfam" id="PF23869">
    <property type="entry name" value="Beta-prop_WDR75_1st"/>
    <property type="match status" value="2"/>
</dbReference>
<evidence type="ECO:0000256" key="1">
    <source>
        <dbReference type="ARBA" id="ARBA00004604"/>
    </source>
</evidence>
<accession>A0A0M0J611</accession>
<name>A0A0M0J611_9EUKA</name>
<organism evidence="11 12">
    <name type="scientific">Chrysochromulina tobinii</name>
    <dbReference type="NCBI Taxonomy" id="1460289"/>
    <lineage>
        <taxon>Eukaryota</taxon>
        <taxon>Haptista</taxon>
        <taxon>Haptophyta</taxon>
        <taxon>Prymnesiophyceae</taxon>
        <taxon>Prymnesiales</taxon>
        <taxon>Chrysochromulinaceae</taxon>
        <taxon>Chrysochromulina</taxon>
    </lineage>
</organism>
<feature type="region of interest" description="Disordered" evidence="9">
    <location>
        <begin position="793"/>
        <end position="858"/>
    </location>
</feature>